<dbReference type="OrthoDB" id="79367at2759"/>
<feature type="compositionally biased region" description="Basic and acidic residues" evidence="1">
    <location>
        <begin position="372"/>
        <end position="399"/>
    </location>
</feature>
<feature type="compositionally biased region" description="Basic and acidic residues" evidence="1">
    <location>
        <begin position="445"/>
        <end position="462"/>
    </location>
</feature>
<accession>A0A6G1HMM2</accession>
<protein>
    <recommendedName>
        <fullName evidence="2">CID domain-containing protein</fullName>
    </recommendedName>
</protein>
<feature type="compositionally biased region" description="Basic and acidic residues" evidence="1">
    <location>
        <begin position="427"/>
        <end position="437"/>
    </location>
</feature>
<feature type="compositionally biased region" description="Polar residues" evidence="1">
    <location>
        <begin position="165"/>
        <end position="197"/>
    </location>
</feature>
<dbReference type="SUPFAM" id="SSF48464">
    <property type="entry name" value="ENTH/VHS domain"/>
    <property type="match status" value="1"/>
</dbReference>
<dbReference type="SUPFAM" id="SSF54928">
    <property type="entry name" value="RNA-binding domain, RBD"/>
    <property type="match status" value="1"/>
</dbReference>
<feature type="region of interest" description="Disordered" evidence="1">
    <location>
        <begin position="366"/>
        <end position="473"/>
    </location>
</feature>
<evidence type="ECO:0000313" key="3">
    <source>
        <dbReference type="EMBL" id="KAF2397151.1"/>
    </source>
</evidence>
<gene>
    <name evidence="3" type="ORF">EJ06DRAFT_515360</name>
</gene>
<dbReference type="InterPro" id="IPR008942">
    <property type="entry name" value="ENTH_VHS"/>
</dbReference>
<keyword evidence="4" id="KW-1185">Reference proteome</keyword>
<organism evidence="3 4">
    <name type="scientific">Trichodelitschia bisporula</name>
    <dbReference type="NCBI Taxonomy" id="703511"/>
    <lineage>
        <taxon>Eukaryota</taxon>
        <taxon>Fungi</taxon>
        <taxon>Dikarya</taxon>
        <taxon>Ascomycota</taxon>
        <taxon>Pezizomycotina</taxon>
        <taxon>Dothideomycetes</taxon>
        <taxon>Dothideomycetes incertae sedis</taxon>
        <taxon>Phaeotrichales</taxon>
        <taxon>Phaeotrichaceae</taxon>
        <taxon>Trichodelitschia</taxon>
    </lineage>
</organism>
<feature type="region of interest" description="Disordered" evidence="1">
    <location>
        <begin position="624"/>
        <end position="702"/>
    </location>
</feature>
<feature type="region of interest" description="Disordered" evidence="1">
    <location>
        <begin position="154"/>
        <end position="201"/>
    </location>
</feature>
<dbReference type="InterPro" id="IPR048892">
    <property type="entry name" value="Nrd1_Seb1_dom2"/>
</dbReference>
<name>A0A6G1HMM2_9PEZI</name>
<sequence length="702" mass="75510">MEAGAPKKASLEELRALLQSLQTLKPPGVNKSKVAAISALCLCDDPAKNSIDRNAAVQAMHEAFQQSPATHKLGILYIVDSVARQWYAGQGTGALAQIAAILPNMMGELIAVAPENQKERIQKLIDIWVSSKTFPEVMLSDFKRKLAGISAPTVTSSAKPAPAPSNGQPSASNYASVHTGNSQAQATMQPPQANNAPSDGGILSLLASLQQHQPPAQHQVAPVAAAPVPMASTYTNVNPYTVPSGQPVSMSSYPQPTPIAQPNVVTQPNPVPQASFPQNGQAQSSSYSQQAAPIAAITQGGVTNPLPSQLQLLQQLATQISPEQLVAVISALPQLAGQAQSAFQPVAAPSVTPMAPFVVAQPTYGTYSGQESHSRSYEDQQYMPRDRERDRERSRSPDYKRRRHSPPNRRDSPTYGVYDPQAAQAEAPHHMDFENRRGRGKGRGGRNDYRQRSPPPSRERHQAPQANIPPGNVPHSNMPKPIGYDNKLPAGSIKVLSRTLFVGGVKTSEAELVAFMRQYGQVQSCIVNPEKRHAFLKLISHQDAIAAKTAIAQMPDSEYRPLFERINWAVGYGPTHCADYNTGQSIIPISTLTEADKKWMLNADFGGTGGKPIESGVIVEEPDIEIGAGPSSKAISRRGGPNQRGGNFHGRRGHDSGARFRKPDRSEPRPVDSHAPEPNTIGPPPPVPTFGVPLPGMPYSYR</sequence>
<dbReference type="Pfam" id="PF21380">
    <property type="entry name" value="Nrd1-Seb1_dom2"/>
    <property type="match status" value="1"/>
</dbReference>
<dbReference type="InterPro" id="IPR006569">
    <property type="entry name" value="CID_dom"/>
</dbReference>
<feature type="compositionally biased region" description="Basic and acidic residues" evidence="1">
    <location>
        <begin position="653"/>
        <end position="675"/>
    </location>
</feature>
<feature type="region of interest" description="Disordered" evidence="1">
    <location>
        <begin position="247"/>
        <end position="287"/>
    </location>
</feature>
<proteinExistence type="predicted"/>
<dbReference type="PROSITE" id="PS51391">
    <property type="entry name" value="CID"/>
    <property type="match status" value="1"/>
</dbReference>
<evidence type="ECO:0000313" key="4">
    <source>
        <dbReference type="Proteomes" id="UP000799640"/>
    </source>
</evidence>
<evidence type="ECO:0000256" key="1">
    <source>
        <dbReference type="SAM" id="MobiDB-lite"/>
    </source>
</evidence>
<dbReference type="InterPro" id="IPR012677">
    <property type="entry name" value="Nucleotide-bd_a/b_plait_sf"/>
</dbReference>
<dbReference type="SMART" id="SM00582">
    <property type="entry name" value="RPR"/>
    <property type="match status" value="1"/>
</dbReference>
<evidence type="ECO:0000259" key="2">
    <source>
        <dbReference type="PROSITE" id="PS51391"/>
    </source>
</evidence>
<dbReference type="EMBL" id="ML996704">
    <property type="protein sequence ID" value="KAF2397151.1"/>
    <property type="molecule type" value="Genomic_DNA"/>
</dbReference>
<feature type="domain" description="CID" evidence="2">
    <location>
        <begin position="9"/>
        <end position="150"/>
    </location>
</feature>
<reference evidence="3" key="1">
    <citation type="journal article" date="2020" name="Stud. Mycol.">
        <title>101 Dothideomycetes genomes: a test case for predicting lifestyles and emergence of pathogens.</title>
        <authorList>
            <person name="Haridas S."/>
            <person name="Albert R."/>
            <person name="Binder M."/>
            <person name="Bloem J."/>
            <person name="Labutti K."/>
            <person name="Salamov A."/>
            <person name="Andreopoulos B."/>
            <person name="Baker S."/>
            <person name="Barry K."/>
            <person name="Bills G."/>
            <person name="Bluhm B."/>
            <person name="Cannon C."/>
            <person name="Castanera R."/>
            <person name="Culley D."/>
            <person name="Daum C."/>
            <person name="Ezra D."/>
            <person name="Gonzalez J."/>
            <person name="Henrissat B."/>
            <person name="Kuo A."/>
            <person name="Liang C."/>
            <person name="Lipzen A."/>
            <person name="Lutzoni F."/>
            <person name="Magnuson J."/>
            <person name="Mondo S."/>
            <person name="Nolan M."/>
            <person name="Ohm R."/>
            <person name="Pangilinan J."/>
            <person name="Park H.-J."/>
            <person name="Ramirez L."/>
            <person name="Alfaro M."/>
            <person name="Sun H."/>
            <person name="Tritt A."/>
            <person name="Yoshinaga Y."/>
            <person name="Zwiers L.-H."/>
            <person name="Turgeon B."/>
            <person name="Goodwin S."/>
            <person name="Spatafora J."/>
            <person name="Crous P."/>
            <person name="Grigoriev I."/>
        </authorList>
    </citation>
    <scope>NUCLEOTIDE SEQUENCE</scope>
    <source>
        <strain evidence="3">CBS 262.69</strain>
    </source>
</reference>
<dbReference type="GO" id="GO:0003676">
    <property type="term" value="F:nucleic acid binding"/>
    <property type="evidence" value="ECO:0007669"/>
    <property type="project" value="InterPro"/>
</dbReference>
<dbReference type="Gene3D" id="3.30.70.330">
    <property type="match status" value="1"/>
</dbReference>
<dbReference type="Proteomes" id="UP000799640">
    <property type="component" value="Unassembled WGS sequence"/>
</dbReference>
<dbReference type="InterPro" id="IPR035979">
    <property type="entry name" value="RBD_domain_sf"/>
</dbReference>
<dbReference type="AlphaFoldDB" id="A0A6G1HMM2"/>
<feature type="compositionally biased region" description="Polar residues" evidence="1">
    <location>
        <begin position="247"/>
        <end position="260"/>
    </location>
</feature>
<dbReference type="Gene3D" id="1.25.40.90">
    <property type="match status" value="1"/>
</dbReference>
<dbReference type="Pfam" id="PF04818">
    <property type="entry name" value="CID"/>
    <property type="match status" value="1"/>
</dbReference>